<dbReference type="EMBL" id="CP072110">
    <property type="protein sequence ID" value="QTH63104.1"/>
    <property type="molecule type" value="Genomic_DNA"/>
</dbReference>
<dbReference type="AlphaFoldDB" id="A0A975HJD7"/>
<dbReference type="Gene3D" id="3.40.630.30">
    <property type="match status" value="1"/>
</dbReference>
<dbReference type="InterPro" id="IPR016181">
    <property type="entry name" value="Acyl_CoA_acyltransferase"/>
</dbReference>
<dbReference type="SUPFAM" id="SSF55729">
    <property type="entry name" value="Acyl-CoA N-acyltransferases (Nat)"/>
    <property type="match status" value="1"/>
</dbReference>
<dbReference type="KEGG" id="psym:J1N51_10150"/>
<protein>
    <submittedName>
        <fullName evidence="1">PEP-CTERM/exosortase system-associated acyltransferase</fullName>
    </submittedName>
</protein>
<evidence type="ECO:0000313" key="2">
    <source>
        <dbReference type="Proteomes" id="UP000682739"/>
    </source>
</evidence>
<dbReference type="Pfam" id="PF13444">
    <property type="entry name" value="Acetyltransf_5"/>
    <property type="match status" value="1"/>
</dbReference>
<accession>A0A975HJD7</accession>
<dbReference type="NCBIfam" id="TIGR03694">
    <property type="entry name" value="exosort_acyl"/>
    <property type="match status" value="1"/>
</dbReference>
<dbReference type="Proteomes" id="UP000682739">
    <property type="component" value="Chromosome"/>
</dbReference>
<keyword evidence="1" id="KW-0012">Acyltransferase</keyword>
<proteinExistence type="predicted"/>
<name>A0A975HJD7_9GAMM</name>
<dbReference type="GO" id="GO:0016746">
    <property type="term" value="F:acyltransferase activity"/>
    <property type="evidence" value="ECO:0007669"/>
    <property type="project" value="UniProtKB-KW"/>
</dbReference>
<gene>
    <name evidence="1" type="ORF">J1N51_10150</name>
</gene>
<evidence type="ECO:0000313" key="1">
    <source>
        <dbReference type="EMBL" id="QTH63104.1"/>
    </source>
</evidence>
<organism evidence="1 2">
    <name type="scientific">Psychrosphaera ytuae</name>
    <dbReference type="NCBI Taxonomy" id="2820710"/>
    <lineage>
        <taxon>Bacteria</taxon>
        <taxon>Pseudomonadati</taxon>
        <taxon>Pseudomonadota</taxon>
        <taxon>Gammaproteobacteria</taxon>
        <taxon>Alteromonadales</taxon>
        <taxon>Pseudoalteromonadaceae</taxon>
        <taxon>Psychrosphaera</taxon>
    </lineage>
</organism>
<sequence length="282" mass="32091">MSFLKKLSSKPVIGPIAERVGKVVVNHKANQIARHFAQFLKPVVAYNSFLRDEAFKIRHNVYCEELAFEECREDKRETDEADAHSIICLIQHRSTQKYAGTCRVVYSRSEEQLLPLERYCSEFIDDPELHPSKFARNKICEISRLAVPASFRRRASDKHKGAATGAINENTYSESELRCFPFIAVGLYLCAASVVISKEIDHCYVMMEPRLARSLSFLGIKFKQIGPVVDYHGRRAPYYISPEMLLNSLTPGFKRLFSSIKGELENEVFEDESGLVVISSID</sequence>
<reference evidence="1" key="1">
    <citation type="submission" date="2021-03" db="EMBL/GenBank/DDBJ databases">
        <title>Description of Psychrosphaera ytuae sp. nov. isolated from deep sea sediment of South China Sea.</title>
        <authorList>
            <person name="Zhang J."/>
            <person name="Xu X.-D."/>
        </authorList>
    </citation>
    <scope>NUCLEOTIDE SEQUENCE</scope>
    <source>
        <strain evidence="1">MTZ26</strain>
    </source>
</reference>
<dbReference type="RefSeq" id="WP_208830992.1">
    <property type="nucleotide sequence ID" value="NZ_CP072110.1"/>
</dbReference>
<keyword evidence="2" id="KW-1185">Reference proteome</keyword>
<keyword evidence="1" id="KW-0808">Transferase</keyword>
<dbReference type="InterPro" id="IPR022484">
    <property type="entry name" value="PEP-CTERM/exosrtase_acylTfrase"/>
</dbReference>